<evidence type="ECO:0000313" key="1">
    <source>
        <dbReference type="EMBL" id="RCW45162.1"/>
    </source>
</evidence>
<gene>
    <name evidence="1" type="ORF">DFQ14_103126</name>
</gene>
<dbReference type="AlphaFoldDB" id="A0A368VT26"/>
<protein>
    <submittedName>
        <fullName evidence="1">Uncharacterized protein</fullName>
    </submittedName>
</protein>
<keyword evidence="2" id="KW-1185">Reference proteome</keyword>
<comment type="caution">
    <text evidence="1">The sequence shown here is derived from an EMBL/GenBank/DDBJ whole genome shotgun (WGS) entry which is preliminary data.</text>
</comment>
<organism evidence="1 2">
    <name type="scientific">Halopolyspora algeriensis</name>
    <dbReference type="NCBI Taxonomy" id="1500506"/>
    <lineage>
        <taxon>Bacteria</taxon>
        <taxon>Bacillati</taxon>
        <taxon>Actinomycetota</taxon>
        <taxon>Actinomycetes</taxon>
        <taxon>Actinomycetes incertae sedis</taxon>
        <taxon>Halopolyspora</taxon>
    </lineage>
</organism>
<dbReference type="RefSeq" id="WP_158546672.1">
    <property type="nucleotide sequence ID" value="NZ_QPJC01000003.1"/>
</dbReference>
<reference evidence="1 2" key="1">
    <citation type="submission" date="2018-07" db="EMBL/GenBank/DDBJ databases">
        <title>Genomic Encyclopedia of Type Strains, Phase III (KMG-III): the genomes of soil and plant-associated and newly described type strains.</title>
        <authorList>
            <person name="Whitman W."/>
        </authorList>
    </citation>
    <scope>NUCLEOTIDE SEQUENCE [LARGE SCALE GENOMIC DNA]</scope>
    <source>
        <strain evidence="1 2">CECT 8575</strain>
    </source>
</reference>
<evidence type="ECO:0000313" key="2">
    <source>
        <dbReference type="Proteomes" id="UP000253495"/>
    </source>
</evidence>
<name>A0A368VT26_9ACTN</name>
<dbReference type="Proteomes" id="UP000253495">
    <property type="component" value="Unassembled WGS sequence"/>
</dbReference>
<sequence>MSVFILVIVAVLLLWICWTRERYIDPTIRCRGSDEGEPAGDGKHGTRP</sequence>
<dbReference type="EMBL" id="QPJC01000003">
    <property type="protein sequence ID" value="RCW45162.1"/>
    <property type="molecule type" value="Genomic_DNA"/>
</dbReference>
<accession>A0A368VT26</accession>
<proteinExistence type="predicted"/>